<evidence type="ECO:0000313" key="1">
    <source>
        <dbReference type="EMBL" id="KKS93098.1"/>
    </source>
</evidence>
<sequence>MELDPRKSLFYSDELSLPVGSEADEAVLCRETVIRSGKVSIVSLPGLNRDMAEYFDGLECWRREPLPELEIIVADENPEGLSAFYSSEKGRKKIWRMLVEAAEKLSSESGEEMDPEILTPYQAITLIQEVMKQRMNYEYLIVGDGMESYIESGKADKTARPDLVELFKKEPNEFKKKAFKYGRQVDRQTADQIMENGYAVCRHIAAAASAVYFILKENQRGILLNGSYLIYHGENAGNQRMLGVEGRHSYNIFVVTSPTGEIAMSVVDPTWLLNNHDVFDYTWKRISQTCSFLSEYGMFFLEDCEEVGDDLAMKAVNRLCKFFEKNKPYRYAGKENEEIYLLDVLPDLISLIGQTATGKKQGILFILRSYLKDFDITREEVVANAIRTAPFSFEANDGKRYMYIERIYDVNQELRALDFSKEMDFPMSIIGEYLGNTMTYFNAKRLSYLVNNIGNLDDGDMDNLELVGHYLRYCVCQRIVLEDKEQLNIVEKAIKLARKHNLSVNWLLRWEEKYREFLTKRAI</sequence>
<dbReference type="AlphaFoldDB" id="A0A0G1G2F1"/>
<dbReference type="EMBL" id="LCFK01000027">
    <property type="protein sequence ID" value="KKS93098.1"/>
    <property type="molecule type" value="Genomic_DNA"/>
</dbReference>
<gene>
    <name evidence="1" type="ORF">UV68_C0027G0006</name>
</gene>
<dbReference type="Proteomes" id="UP000033980">
    <property type="component" value="Unassembled WGS sequence"/>
</dbReference>
<accession>A0A0G1G2F1</accession>
<reference evidence="1 2" key="1">
    <citation type="journal article" date="2015" name="Nature">
        <title>rRNA introns, odd ribosomes, and small enigmatic genomes across a large radiation of phyla.</title>
        <authorList>
            <person name="Brown C.T."/>
            <person name="Hug L.A."/>
            <person name="Thomas B.C."/>
            <person name="Sharon I."/>
            <person name="Castelle C.J."/>
            <person name="Singh A."/>
            <person name="Wilkins M.J."/>
            <person name="Williams K.H."/>
            <person name="Banfield J.F."/>
        </authorList>
    </citation>
    <scope>NUCLEOTIDE SEQUENCE [LARGE SCALE GENOMIC DNA]</scope>
</reference>
<organism evidence="1 2">
    <name type="scientific">Candidatus Collierbacteria bacterium GW2011_GWC2_43_12</name>
    <dbReference type="NCBI Taxonomy" id="1618390"/>
    <lineage>
        <taxon>Bacteria</taxon>
        <taxon>Candidatus Collieribacteriota</taxon>
    </lineage>
</organism>
<name>A0A0G1G2F1_9BACT</name>
<protein>
    <submittedName>
        <fullName evidence="1">Uncharacterized protein</fullName>
    </submittedName>
</protein>
<comment type="caution">
    <text evidence="1">The sequence shown here is derived from an EMBL/GenBank/DDBJ whole genome shotgun (WGS) entry which is preliminary data.</text>
</comment>
<proteinExistence type="predicted"/>
<evidence type="ECO:0000313" key="2">
    <source>
        <dbReference type="Proteomes" id="UP000033980"/>
    </source>
</evidence>